<evidence type="ECO:0000313" key="1">
    <source>
        <dbReference type="EMBL" id="RUP06187.1"/>
    </source>
</evidence>
<sequence>MRNNATHTRCGEIGGSSLLNPRRRGSSLLERLVVDGGSLERSSLLEARRRWRLVRKIFAARGLSMEARRWRLVRKIFAARGSSMEARRWRLVYGGSSMEEARRWRLASGASLKLWSCNIWDESANAIANALKTNKTFASLDLNGNEIGEESGKGIAMVLKPTKLSSHWI</sequence>
<dbReference type="InterPro" id="IPR032675">
    <property type="entry name" value="LRR_dom_sf"/>
</dbReference>
<comment type="caution">
    <text evidence="1">The sequence shown here is derived from an EMBL/GenBank/DDBJ whole genome shotgun (WGS) entry which is preliminary data.</text>
</comment>
<dbReference type="AlphaFoldDB" id="A0A433ATZ1"/>
<name>A0A433ATZ1_9FUNG</name>
<dbReference type="EMBL" id="RBNI01016988">
    <property type="protein sequence ID" value="RUP06187.1"/>
    <property type="molecule type" value="Genomic_DNA"/>
</dbReference>
<proteinExistence type="predicted"/>
<organism evidence="1 2">
    <name type="scientific">Jimgerdemannia flammicorona</name>
    <dbReference type="NCBI Taxonomy" id="994334"/>
    <lineage>
        <taxon>Eukaryota</taxon>
        <taxon>Fungi</taxon>
        <taxon>Fungi incertae sedis</taxon>
        <taxon>Mucoromycota</taxon>
        <taxon>Mucoromycotina</taxon>
        <taxon>Endogonomycetes</taxon>
        <taxon>Endogonales</taxon>
        <taxon>Endogonaceae</taxon>
        <taxon>Jimgerdemannia</taxon>
    </lineage>
</organism>
<reference evidence="1 2" key="1">
    <citation type="journal article" date="2018" name="New Phytol.">
        <title>Phylogenomics of Endogonaceae and evolution of mycorrhizas within Mucoromycota.</title>
        <authorList>
            <person name="Chang Y."/>
            <person name="Desiro A."/>
            <person name="Na H."/>
            <person name="Sandor L."/>
            <person name="Lipzen A."/>
            <person name="Clum A."/>
            <person name="Barry K."/>
            <person name="Grigoriev I.V."/>
            <person name="Martin F.M."/>
            <person name="Stajich J.E."/>
            <person name="Smith M.E."/>
            <person name="Bonito G."/>
            <person name="Spatafora J.W."/>
        </authorList>
    </citation>
    <scope>NUCLEOTIDE SEQUENCE [LARGE SCALE GENOMIC DNA]</scope>
    <source>
        <strain evidence="1 2">GMNB39</strain>
    </source>
</reference>
<accession>A0A433ATZ1</accession>
<protein>
    <submittedName>
        <fullName evidence="1">Uncharacterized protein</fullName>
    </submittedName>
</protein>
<dbReference type="OrthoDB" id="120976at2759"/>
<dbReference type="Gene3D" id="3.80.10.10">
    <property type="entry name" value="Ribonuclease Inhibitor"/>
    <property type="match status" value="1"/>
</dbReference>
<keyword evidence="2" id="KW-1185">Reference proteome</keyword>
<gene>
    <name evidence="1" type="ORF">BC936DRAFT_140410</name>
</gene>
<dbReference type="SUPFAM" id="SSF52047">
    <property type="entry name" value="RNI-like"/>
    <property type="match status" value="1"/>
</dbReference>
<evidence type="ECO:0000313" key="2">
    <source>
        <dbReference type="Proteomes" id="UP000268093"/>
    </source>
</evidence>
<dbReference type="Proteomes" id="UP000268093">
    <property type="component" value="Unassembled WGS sequence"/>
</dbReference>